<dbReference type="InterPro" id="IPR013783">
    <property type="entry name" value="Ig-like_fold"/>
</dbReference>
<keyword evidence="18" id="KW-1185">Reference proteome</keyword>
<proteinExistence type="inferred from homology"/>
<evidence type="ECO:0000256" key="8">
    <source>
        <dbReference type="ARBA" id="ARBA00023034"/>
    </source>
</evidence>
<protein>
    <recommendedName>
        <fullName evidence="14">Obscurin-like protein 1</fullName>
    </recommendedName>
</protein>
<dbReference type="InterPro" id="IPR007110">
    <property type="entry name" value="Ig-like_dom"/>
</dbReference>
<evidence type="ECO:0000259" key="16">
    <source>
        <dbReference type="PROSITE" id="PS50853"/>
    </source>
</evidence>
<feature type="domain" description="Ig-like" evidence="15">
    <location>
        <begin position="251"/>
        <end position="331"/>
    </location>
</feature>
<dbReference type="Pfam" id="PF13895">
    <property type="entry name" value="Ig_2"/>
    <property type="match status" value="1"/>
</dbReference>
<dbReference type="GO" id="GO:0007030">
    <property type="term" value="P:Golgi organization"/>
    <property type="evidence" value="ECO:0007669"/>
    <property type="project" value="UniProtKB-ARBA"/>
</dbReference>
<dbReference type="FunFam" id="2.60.40.10:FF:001811">
    <property type="entry name" value="Obscurin like 1"/>
    <property type="match status" value="1"/>
</dbReference>
<keyword evidence="11" id="KW-0393">Immunoglobulin domain</keyword>
<feature type="domain" description="Ig-like" evidence="15">
    <location>
        <begin position="1416"/>
        <end position="1494"/>
    </location>
</feature>
<comment type="similarity">
    <text evidence="4">Belongs to the protein kinase superfamily. CAMK Ser/Thr protein kinase family.</text>
</comment>
<dbReference type="FunFam" id="2.60.40.10:FF:002120">
    <property type="entry name" value="obscurin-like isoform X3"/>
    <property type="match status" value="1"/>
</dbReference>
<feature type="domain" description="Ig-like" evidence="15">
    <location>
        <begin position="2135"/>
        <end position="2315"/>
    </location>
</feature>
<dbReference type="GO" id="GO:0005634">
    <property type="term" value="C:nucleus"/>
    <property type="evidence" value="ECO:0007669"/>
    <property type="project" value="UniProtKB-SubCell"/>
</dbReference>
<dbReference type="GO" id="GO:0048471">
    <property type="term" value="C:perinuclear region of cytoplasm"/>
    <property type="evidence" value="ECO:0007669"/>
    <property type="project" value="UniProtKB-SubCell"/>
</dbReference>
<evidence type="ECO:0000256" key="3">
    <source>
        <dbReference type="ARBA" id="ARBA00004556"/>
    </source>
</evidence>
<feature type="domain" description="Ig-like" evidence="15">
    <location>
        <begin position="1958"/>
        <end position="2042"/>
    </location>
</feature>
<reference evidence="17" key="1">
    <citation type="submission" date="2025-08" db="UniProtKB">
        <authorList>
            <consortium name="Ensembl"/>
        </authorList>
    </citation>
    <scope>IDENTIFICATION</scope>
</reference>
<feature type="domain" description="Ig-like" evidence="15">
    <location>
        <begin position="1507"/>
        <end position="1582"/>
    </location>
</feature>
<feature type="domain" description="Ig-like" evidence="15">
    <location>
        <begin position="2401"/>
        <end position="2486"/>
    </location>
</feature>
<reference evidence="17" key="2">
    <citation type="submission" date="2025-09" db="UniProtKB">
        <authorList>
            <consortium name="Ensembl"/>
        </authorList>
    </citation>
    <scope>IDENTIFICATION</scope>
</reference>
<evidence type="ECO:0000256" key="10">
    <source>
        <dbReference type="ARBA" id="ARBA00023242"/>
    </source>
</evidence>
<evidence type="ECO:0000256" key="5">
    <source>
        <dbReference type="ARBA" id="ARBA00022490"/>
    </source>
</evidence>
<evidence type="ECO:0000259" key="15">
    <source>
        <dbReference type="PROSITE" id="PS50835"/>
    </source>
</evidence>
<dbReference type="PANTHER" id="PTHR35971:SF5">
    <property type="entry name" value="OBSCURIN LIKE CYTOSKELETAL ADAPTOR 1"/>
    <property type="match status" value="1"/>
</dbReference>
<keyword evidence="5" id="KW-0963">Cytoplasm</keyword>
<feature type="domain" description="Ig-like" evidence="15">
    <location>
        <begin position="1594"/>
        <end position="1680"/>
    </location>
</feature>
<dbReference type="Pfam" id="PF13927">
    <property type="entry name" value="Ig_3"/>
    <property type="match status" value="1"/>
</dbReference>
<dbReference type="PROSITE" id="PS50835">
    <property type="entry name" value="IG_LIKE"/>
    <property type="match status" value="21"/>
</dbReference>
<dbReference type="GO" id="GO:0050775">
    <property type="term" value="P:positive regulation of dendrite morphogenesis"/>
    <property type="evidence" value="ECO:0007669"/>
    <property type="project" value="UniProtKB-ARBA"/>
</dbReference>
<dbReference type="FunFam" id="2.60.40.10:FF:000241">
    <property type="entry name" value="obscurin-like protein 1 isoform X2"/>
    <property type="match status" value="1"/>
</dbReference>
<feature type="domain" description="Ig-like" evidence="15">
    <location>
        <begin position="1333"/>
        <end position="1415"/>
    </location>
</feature>
<dbReference type="InterPro" id="IPR003599">
    <property type="entry name" value="Ig_sub"/>
</dbReference>
<dbReference type="SMART" id="SM00409">
    <property type="entry name" value="IG"/>
    <property type="match status" value="27"/>
</dbReference>
<dbReference type="Gene3D" id="2.60.40.10">
    <property type="entry name" value="Immunoglobulins"/>
    <property type="match status" value="28"/>
</dbReference>
<dbReference type="FunFam" id="2.60.40.10:FF:000393">
    <property type="entry name" value="Putative obscurin-like protein 1"/>
    <property type="match status" value="1"/>
</dbReference>
<feature type="domain" description="Ig-like" evidence="15">
    <location>
        <begin position="340"/>
        <end position="426"/>
    </location>
</feature>
<name>A0A3B4U0Z7_SERDU</name>
<feature type="domain" description="Ig-like" evidence="15">
    <location>
        <begin position="706"/>
        <end position="784"/>
    </location>
</feature>
<dbReference type="InterPro" id="IPR036179">
    <property type="entry name" value="Ig-like_dom_sf"/>
</dbReference>
<evidence type="ECO:0000256" key="2">
    <source>
        <dbReference type="ARBA" id="ARBA00004555"/>
    </source>
</evidence>
<dbReference type="GO" id="GO:0005794">
    <property type="term" value="C:Golgi apparatus"/>
    <property type="evidence" value="ECO:0007669"/>
    <property type="project" value="UniProtKB-SubCell"/>
</dbReference>
<feature type="domain" description="Ig-like" evidence="15">
    <location>
        <begin position="888"/>
        <end position="976"/>
    </location>
</feature>
<dbReference type="Proteomes" id="UP000261420">
    <property type="component" value="Unplaced"/>
</dbReference>
<dbReference type="SUPFAM" id="SSF49265">
    <property type="entry name" value="Fibronectin type III"/>
    <property type="match status" value="1"/>
</dbReference>
<feature type="domain" description="Ig-like" evidence="15">
    <location>
        <begin position="2575"/>
        <end position="2658"/>
    </location>
</feature>
<feature type="domain" description="Ig-like" evidence="15">
    <location>
        <begin position="1777"/>
        <end position="1854"/>
    </location>
</feature>
<feature type="domain" description="Ig-like" evidence="15">
    <location>
        <begin position="8"/>
        <end position="96"/>
    </location>
</feature>
<keyword evidence="8" id="KW-0333">Golgi apparatus</keyword>
<dbReference type="FunFam" id="2.60.40.10:FF:001084">
    <property type="entry name" value="obscurin-like isoform X3"/>
    <property type="match status" value="2"/>
</dbReference>
<keyword evidence="6" id="KW-0597">Phosphoprotein</keyword>
<evidence type="ECO:0000256" key="12">
    <source>
        <dbReference type="ARBA" id="ARBA00057297"/>
    </source>
</evidence>
<feature type="domain" description="Ig-like" evidence="15">
    <location>
        <begin position="112"/>
        <end position="199"/>
    </location>
</feature>
<dbReference type="FunFam" id="2.60.40.10:FF:002420">
    <property type="entry name" value="Obscurin-like 1b"/>
    <property type="match status" value="1"/>
</dbReference>
<dbReference type="STRING" id="41447.ENSSDUP00000012239"/>
<keyword evidence="10" id="KW-0539">Nucleus</keyword>
<sequence>MDVFGGAPRFLAYPRPVVVKSGTDAVLKCQIGGDPRPAVIWERNNEKIDPQGRYRVFEDGNVYNLIISAVTTEDSGQYICKAKNSIGETYAAATLKVEGEAQEMELREENKPRFLIKPLSTRAGRGEDAVFSCKLWGNPRPEVVWEKDGRKLNEIFESTHFSVSYQDGGWFQLKIFKTRAPDGGVYTCKARNEFGEALAGAVLLVDAGPGHEEDGNRNGYTNGHWKAYQGKQKSGRQVSNRLKDDTMTKSTKVKMFAVTEGKHAKFRCFVTGKPKPEIIWRKDGRLILSGRRYLLYEDREGYFTLKVLYCKQKDNGVYVCAASNTAGQTLSAVHLSVKEPPVRFKQPLIDLEVWERDLAVLECEVPEDSVPITWYLEDRRLQPGAKYGMEEWGTKRRLTIRDIGVDDDGIYLCEMPDGGRSIAEVAVKTILRKLPRKVDVLEGENAAFCVEVEKEEMDIHWYKDGIELRETHQTILKSFGRTHILVFVNTMPQDSGLVTFLVGRSKTSSQLRVKARHCPPSCPVGVQINTERANAALLSWVPAQDSRKNPPSGYVLERQEVGTGSQEWLQCLTTDSATSVEILGDSVPCEADYRFRICSVNKYGKSNNVEFPRAVHLPVARIQAPLQDALVPEGQDAIFSIELSASVIGTWFLNGTQLQEDERFSMRRSRTHQSLRIRGVRDTDNGAEITFIAYGIRDSAALYIQPLVKFSSLSEMDRNKFVEIGNPIVLYCELSDPAAPVHWYKNGVELQTMEGLHIQSEGTMRRIVIQSAEFSHSGVYCCDAIDDVIRFNVEVEPPVRFSAMPDAERNKTIPIGCPIVLQCELSDPSAQVHWYKDGSKLHPQNGVEILTDGLARKLIVHSAEYFHSGLYCCKTKGDTITFSVDIKPPVKFSAIPEEMRTKSIEAGCPIVLQCVVSDPEAHVCWYKDEMQLISNSAIEIHSDGNTRTLVVQSAELCHSGVYRCTTQDDTMEFQVEIKIPVTYSTIFDVERTKSLEAGKALELECEVADSTVPVCWYKDGVRLFPQSGWDIQSNGTLRRLIIPSAELLHSGLYSCETSDDTIHFTVDIKPSPTYLLGPDVEKTKSAEEHCQIVQQFEISDPIAKACWYKDGTQIYPKMEADCESQSSIQALPLQSHDLSGDERFGCETSGDSQSNVDMKEQCHYGDEIDEIADASAQYTVDVKPPVTITTLCEAERNKSIEVGEPIVLRCEISDPNVQVTWYKDGIKLHEAAGQDMVAEGSIRTLVFQSAMVSHAGIYSCKTTDDAMQFHVDVKGVELFCKTGLDMKRDGSFRKLMIHSAKVSDAGLYSCSLAEDVVTFHVDVETPVRFSALPEVARNKFVEAGCPIKLQCEVSEPTAQVYWHKDGEQLLPKSEYEIQTKENLRALVIQSAEVTHSGVYSCEAADDHIEFKVDVAPPVTFADIPEEDLFKSVVEKEQLVLSCEVSRTDGVVQWYKDGTEMQASNNITMQAEDTKRNLTIHSAQLSNTGTYTCRAGDNVLIFKVTIRPPVMIVYPKEDVHLDRHVPDEIILSCELSRPNGVVSWYKDGQKLQESENIKLKIEGPYRRLKILSSGVEDSGEYVCDTADDSIFFHLPPVRIVSPSQSQMELCQQTSERMVLSCEISRPNAVVRWYRDGLEVEENDNLILEVDGVYRRLIIPETTVKDSAEYVCDTADDSMTFFVNIAPPVRFLRPRKTASRVEKVAGETVVLDCEVSRSNAEVTWKKNGEEVEDSRNITVLEDGVMRQLTIHCLTVEDAGQYVCDAKDDVMDFHVNVQLPVKILGKSNAKTEKLFLVSDDIILVCELSRSSVSVNWYKDNQLIDDTERYCSEEQGVFRSLVVLNAGLQDSGEYTCDAGDDKMVFYITVKPPVQIIGNSGHPEHHILVAGDDLILECEVSRPNATVQWLWNGEILKPDTRIKIDSHDVVRKLVLSGLQPSDSGEYICDAIDDKLITIVEVQPAAKFVNKKASNNITAYENESVTLCAIVSRERANVRWLKDGQLLNEDNIHISSEGNTHKLTINPLQLSDSGEYVCDVNTDEMYFSLLVKMKVKFTKPLENTVSLKGSSLTLRCEISKPKGDVQWLKDGQEISPSRRHTIRAQGRERNFTIHQIAEEDAGEYACESTDDRTSATVTVEPRVVEFIAELRNITVREGEDAVFKCVVSPVDTQLAWHLNGKQVALNERTVISSNGLCHMLCIHNCTVSDSGRVTADAEGLVSEAELQVQQQVMFTKKMAPVSAEEYSEVILEVEVSLDSGEVQWMRQGVLIHPEAKYTLKNKGRKHSLTIHKLAVSDRGTYSCETLHDRTQAQLTVERKITIKRGLTDIKTTERETASFEVELSHPNVPGTWMRNGIQLKPTNHFRMSAKGQVHSLTISNLSVEDTGTFTFSVENLKTSARLVVKEPPVTIFRKLEDQKFSEGAVISIECELSRHNVNVKWIKNGVEVKPGKDLRIYAMGRKRFLQIMKCHVSDSGMYTCDAGDAITSCTVEVYRELLILQGLEDLDIQEDQNAVFVCEISVEDVPGEWYKNGERIQPTSTIKIRQETKHFLLMCNVRAEDSGEIKFVARHVESAAYLEVENIVKPLQDKTALEKTRVILDCTVSNSRCSIRWYKGCNVILPSERFEICSEGCYRKLVIQQVALDDEGTYSVQVGEHTCSAKLTVEQSLLMVRELKDVEVKAPDEACFECEVSVPVLKAPVWSLNGEPLQPSPQVLLEKMGTVHRLTLRQTSPDMNGVVEFSSGKTKSRAQLQVL</sequence>
<feature type="domain" description="Ig-like" evidence="15">
    <location>
        <begin position="980"/>
        <end position="1065"/>
    </location>
</feature>
<evidence type="ECO:0000256" key="6">
    <source>
        <dbReference type="ARBA" id="ARBA00022553"/>
    </source>
</evidence>
<evidence type="ECO:0000313" key="17">
    <source>
        <dbReference type="Ensembl" id="ENSSDUP00000012239.1"/>
    </source>
</evidence>
<dbReference type="InterPro" id="IPR003598">
    <property type="entry name" value="Ig_sub2"/>
</dbReference>
<dbReference type="PANTHER" id="PTHR35971">
    <property type="entry name" value="SI:DKEY-31G6.6"/>
    <property type="match status" value="1"/>
</dbReference>
<feature type="domain" description="Ig-like" evidence="15">
    <location>
        <begin position="1184"/>
        <end position="1277"/>
    </location>
</feature>
<evidence type="ECO:0000256" key="9">
    <source>
        <dbReference type="ARBA" id="ARBA00023157"/>
    </source>
</evidence>
<dbReference type="SMART" id="SM00408">
    <property type="entry name" value="IGc2"/>
    <property type="match status" value="21"/>
</dbReference>
<dbReference type="FunFam" id="2.60.40.10:FF:000211">
    <property type="entry name" value="Obscurin-like protein 1"/>
    <property type="match status" value="15"/>
</dbReference>
<dbReference type="Pfam" id="PF07679">
    <property type="entry name" value="I-set"/>
    <property type="match status" value="21"/>
</dbReference>
<evidence type="ECO:0000256" key="7">
    <source>
        <dbReference type="ARBA" id="ARBA00022737"/>
    </source>
</evidence>
<evidence type="ECO:0000256" key="14">
    <source>
        <dbReference type="ARBA" id="ARBA00067525"/>
    </source>
</evidence>
<dbReference type="Ensembl" id="ENSSDUT00000012459.1">
    <property type="protein sequence ID" value="ENSSDUP00000012239.1"/>
    <property type="gene ID" value="ENSSDUG00000008745.1"/>
</dbReference>
<dbReference type="PROSITE" id="PS50853">
    <property type="entry name" value="FN3"/>
    <property type="match status" value="1"/>
</dbReference>
<accession>A0A3B4U0Z7</accession>
<dbReference type="GeneTree" id="ENSGT00940000156702"/>
<dbReference type="CDD" id="cd00096">
    <property type="entry name" value="Ig"/>
    <property type="match status" value="2"/>
</dbReference>
<keyword evidence="9" id="KW-1015">Disulfide bond</keyword>
<comment type="subcellular location">
    <subcellularLocation>
        <location evidence="3">Cytoplasm</location>
        <location evidence="3">Perinuclear region</location>
    </subcellularLocation>
    <subcellularLocation>
        <location evidence="2">Golgi apparatus</location>
    </subcellularLocation>
    <subcellularLocation>
        <location evidence="1">Nucleus</location>
    </subcellularLocation>
</comment>
<organism evidence="17 18">
    <name type="scientific">Seriola dumerili</name>
    <name type="common">Greater amberjack</name>
    <name type="synonym">Caranx dumerili</name>
    <dbReference type="NCBI Taxonomy" id="41447"/>
    <lineage>
        <taxon>Eukaryota</taxon>
        <taxon>Metazoa</taxon>
        <taxon>Chordata</taxon>
        <taxon>Craniata</taxon>
        <taxon>Vertebrata</taxon>
        <taxon>Euteleostomi</taxon>
        <taxon>Actinopterygii</taxon>
        <taxon>Neopterygii</taxon>
        <taxon>Teleostei</taxon>
        <taxon>Neoteleostei</taxon>
        <taxon>Acanthomorphata</taxon>
        <taxon>Carangaria</taxon>
        <taxon>Carangiformes</taxon>
        <taxon>Carangidae</taxon>
        <taxon>Seriola</taxon>
    </lineage>
</organism>
<evidence type="ECO:0000313" key="18">
    <source>
        <dbReference type="Proteomes" id="UP000261420"/>
    </source>
</evidence>
<dbReference type="SUPFAM" id="SSF48726">
    <property type="entry name" value="Immunoglobulin"/>
    <property type="match status" value="27"/>
</dbReference>
<comment type="subunit">
    <text evidence="13">Component of the 3M complex, composed of core components CUL7, CCDC8 and OBSL1. Interacts with CCDC8. Interacts with CUL7; the interaction is direct. Interacts with FBXW8. Interacts (via N-terminal Ig-like domain) with TTN/titin (via C-terminal Ig-like domain); the interaction is direct.</text>
</comment>
<dbReference type="InterPro" id="IPR052385">
    <property type="entry name" value="Obscurin/Obscurin-like_Reg"/>
</dbReference>
<keyword evidence="7" id="KW-0677">Repeat</keyword>
<dbReference type="FunFam" id="2.60.40.10:FF:000464">
    <property type="entry name" value="Putative obscurin-like protein 1"/>
    <property type="match status" value="1"/>
</dbReference>
<dbReference type="InterPro" id="IPR003961">
    <property type="entry name" value="FN3_dom"/>
</dbReference>
<comment type="function">
    <text evidence="12">Core component of the 3M complex, a complex required to regulate microtubule dynamics and genome integrity. It is unclear how the 3M complex regulates microtubules, it could act by controlling the level of a microtubule stabilizer. Acts as a regulator of the Cul7-RING(FBXW8) ubiquitin-protein ligase, playing a critical role in the ubiquitin ligase pathway that regulates Golgi morphogenesis and dendrite patterning in brain. Required to localize CUL7 to the Golgi apparatus in neurons.</text>
</comment>
<dbReference type="CDD" id="cd00063">
    <property type="entry name" value="FN3"/>
    <property type="match status" value="1"/>
</dbReference>
<evidence type="ECO:0000256" key="13">
    <source>
        <dbReference type="ARBA" id="ARBA00063153"/>
    </source>
</evidence>
<feature type="domain" description="Fibronectin type-III" evidence="16">
    <location>
        <begin position="519"/>
        <end position="620"/>
    </location>
</feature>
<dbReference type="InterPro" id="IPR036116">
    <property type="entry name" value="FN3_sf"/>
</dbReference>
<evidence type="ECO:0000256" key="11">
    <source>
        <dbReference type="ARBA" id="ARBA00023319"/>
    </source>
</evidence>
<dbReference type="InterPro" id="IPR013098">
    <property type="entry name" value="Ig_I-set"/>
</dbReference>
<feature type="domain" description="Ig-like" evidence="15">
    <location>
        <begin position="1867"/>
        <end position="1945"/>
    </location>
</feature>
<evidence type="ECO:0000256" key="4">
    <source>
        <dbReference type="ARBA" id="ARBA00006692"/>
    </source>
</evidence>
<feature type="domain" description="Ig-like" evidence="15">
    <location>
        <begin position="797"/>
        <end position="883"/>
    </location>
</feature>
<evidence type="ECO:0000256" key="1">
    <source>
        <dbReference type="ARBA" id="ARBA00004123"/>
    </source>
</evidence>
<dbReference type="FunFam" id="2.60.40.10:FF:000502">
    <property type="entry name" value="obscurin-like protein 1 isoform X2"/>
    <property type="match status" value="1"/>
</dbReference>
<feature type="domain" description="Ig-like" evidence="15">
    <location>
        <begin position="1685"/>
        <end position="1775"/>
    </location>
</feature>
<dbReference type="FunFam" id="2.60.40.10:FF:001752">
    <property type="entry name" value="obscurin-like isoform X3"/>
    <property type="match status" value="1"/>
</dbReference>
<dbReference type="FunFam" id="2.60.40.10:FF:000050">
    <property type="entry name" value="Titin isoform B"/>
    <property type="match status" value="1"/>
</dbReference>
<feature type="domain" description="Ig-like" evidence="15">
    <location>
        <begin position="2047"/>
        <end position="2132"/>
    </location>
</feature>